<evidence type="ECO:0000259" key="6">
    <source>
        <dbReference type="Pfam" id="PF25954"/>
    </source>
</evidence>
<protein>
    <submittedName>
        <fullName evidence="8">Efflux RND transporter periplasmic adaptor subunit</fullName>
    </submittedName>
</protein>
<dbReference type="PANTHER" id="PTHR30469">
    <property type="entry name" value="MULTIDRUG RESISTANCE PROTEIN MDTA"/>
    <property type="match status" value="1"/>
</dbReference>
<evidence type="ECO:0000259" key="5">
    <source>
        <dbReference type="Pfam" id="PF25917"/>
    </source>
</evidence>
<dbReference type="InterPro" id="IPR058627">
    <property type="entry name" value="MdtA-like_C"/>
</dbReference>
<dbReference type="Gene3D" id="1.10.287.470">
    <property type="entry name" value="Helix hairpin bin"/>
    <property type="match status" value="1"/>
</dbReference>
<dbReference type="InterPro" id="IPR058625">
    <property type="entry name" value="MdtA-like_BSH"/>
</dbReference>
<dbReference type="Gene3D" id="2.40.50.100">
    <property type="match status" value="1"/>
</dbReference>
<keyword evidence="9" id="KW-1185">Reference proteome</keyword>
<evidence type="ECO:0000256" key="4">
    <source>
        <dbReference type="SAM" id="Coils"/>
    </source>
</evidence>
<dbReference type="Proteomes" id="UP000288212">
    <property type="component" value="Unassembled WGS sequence"/>
</dbReference>
<dbReference type="InterPro" id="IPR058792">
    <property type="entry name" value="Beta-barrel_RND_2"/>
</dbReference>
<feature type="domain" description="Multidrug resistance protein MdtA-like barrel-sandwich hybrid" evidence="5">
    <location>
        <begin position="56"/>
        <end position="224"/>
    </location>
</feature>
<feature type="domain" description="CusB-like beta-barrel" evidence="6">
    <location>
        <begin position="233"/>
        <end position="307"/>
    </location>
</feature>
<dbReference type="Pfam" id="PF25967">
    <property type="entry name" value="RND-MFP_C"/>
    <property type="match status" value="1"/>
</dbReference>
<reference evidence="8 9" key="1">
    <citation type="journal article" date="2011" name="Front. Microbiol.">
        <title>Genomic signatures of strain selection and enhancement in Bacillus atrophaeus var. globigii, a historical biowarfare simulant.</title>
        <authorList>
            <person name="Gibbons H.S."/>
            <person name="Broomall S.M."/>
            <person name="McNew L.A."/>
            <person name="Daligault H."/>
            <person name="Chapman C."/>
            <person name="Bruce D."/>
            <person name="Karavis M."/>
            <person name="Krepps M."/>
            <person name="McGregor P.A."/>
            <person name="Hong C."/>
            <person name="Park K.H."/>
            <person name="Akmal A."/>
            <person name="Feldman A."/>
            <person name="Lin J.S."/>
            <person name="Chang W.E."/>
            <person name="Higgs B.W."/>
            <person name="Demirev P."/>
            <person name="Lindquist J."/>
            <person name="Liem A."/>
            <person name="Fochler E."/>
            <person name="Read T.D."/>
            <person name="Tapia R."/>
            <person name="Johnson S."/>
            <person name="Bishop-Lilly K.A."/>
            <person name="Detter C."/>
            <person name="Han C."/>
            <person name="Sozhamannan S."/>
            <person name="Rosenzweig C.N."/>
            <person name="Skowronski E.W."/>
        </authorList>
    </citation>
    <scope>NUCLEOTIDE SEQUENCE [LARGE SCALE GENOMIC DNA]</scope>
    <source>
        <strain evidence="8 9">AK5</strain>
    </source>
</reference>
<evidence type="ECO:0000259" key="7">
    <source>
        <dbReference type="Pfam" id="PF25967"/>
    </source>
</evidence>
<keyword evidence="3" id="KW-0813">Transport</keyword>
<dbReference type="GO" id="GO:0015562">
    <property type="term" value="F:efflux transmembrane transporter activity"/>
    <property type="evidence" value="ECO:0007669"/>
    <property type="project" value="TreeGrafter"/>
</dbReference>
<organism evidence="8 9">
    <name type="scientific">Aliidiomarina haloalkalitolerans</name>
    <dbReference type="NCBI Taxonomy" id="859059"/>
    <lineage>
        <taxon>Bacteria</taxon>
        <taxon>Pseudomonadati</taxon>
        <taxon>Pseudomonadota</taxon>
        <taxon>Gammaproteobacteria</taxon>
        <taxon>Alteromonadales</taxon>
        <taxon>Idiomarinaceae</taxon>
        <taxon>Aliidiomarina</taxon>
    </lineage>
</organism>
<feature type="coiled-coil region" evidence="4">
    <location>
        <begin position="87"/>
        <end position="129"/>
    </location>
</feature>
<dbReference type="Gene3D" id="2.40.30.170">
    <property type="match status" value="1"/>
</dbReference>
<keyword evidence="4" id="KW-0175">Coiled coil</keyword>
<evidence type="ECO:0000256" key="2">
    <source>
        <dbReference type="ARBA" id="ARBA00009477"/>
    </source>
</evidence>
<feature type="domain" description="Multidrug resistance protein MdtA-like C-terminal permuted SH3" evidence="7">
    <location>
        <begin position="313"/>
        <end position="368"/>
    </location>
</feature>
<dbReference type="RefSeq" id="WP_126791817.1">
    <property type="nucleotide sequence ID" value="NZ_PIPI01000002.1"/>
</dbReference>
<comment type="subcellular location">
    <subcellularLocation>
        <location evidence="1">Cell envelope</location>
    </subcellularLocation>
</comment>
<dbReference type="Pfam" id="PF25917">
    <property type="entry name" value="BSH_RND"/>
    <property type="match status" value="1"/>
</dbReference>
<dbReference type="AlphaFoldDB" id="A0A432VVQ3"/>
<dbReference type="SUPFAM" id="SSF111369">
    <property type="entry name" value="HlyD-like secretion proteins"/>
    <property type="match status" value="1"/>
</dbReference>
<dbReference type="PANTHER" id="PTHR30469:SF33">
    <property type="entry name" value="SLR1207 PROTEIN"/>
    <property type="match status" value="1"/>
</dbReference>
<evidence type="ECO:0000313" key="8">
    <source>
        <dbReference type="EMBL" id="RUO20677.1"/>
    </source>
</evidence>
<dbReference type="InterPro" id="IPR006143">
    <property type="entry name" value="RND_pump_MFP"/>
</dbReference>
<dbReference type="OrthoDB" id="9816569at2"/>
<sequence length="385" mass="42646">MSKTKVILLGSFLIVVGYFTFQKWQGPVVQVHLMQSAPLVQTVVASGRVMNQARLHVGTEVAGMIVTRHVTEGDRVEAGDVLFELRAETIDAQLRQVQTALNELSSKQRPQAEVELERATIELTQSERESKRRLELWQANLLAEEAYEQAQRLERLARINHTNAQLQLAALAVGGTEEQRLQAELAQLQAQRDKTIIRAPSAGVILTRFVETGDIAQPGQTLLTVALDGVLEVRAQLDERNLGQLALQQSAVIIADAYPEKPFPASLTFIAPAVDPERGTIEVRLQVSDESDFLRQDLTVSVSIETARRSATLVIPNEALQHNTGARAQVLVVRDRQTEWQTVELGLRGLTQTEILRGLEPGDQVIMTALNELEAGQRIRVQSSR</sequence>
<dbReference type="Gene3D" id="2.40.420.20">
    <property type="match status" value="1"/>
</dbReference>
<proteinExistence type="inferred from homology"/>
<dbReference type="NCBIfam" id="TIGR01730">
    <property type="entry name" value="RND_mfp"/>
    <property type="match status" value="1"/>
</dbReference>
<evidence type="ECO:0000313" key="9">
    <source>
        <dbReference type="Proteomes" id="UP000288212"/>
    </source>
</evidence>
<accession>A0A432VVQ3</accession>
<dbReference type="GO" id="GO:1990281">
    <property type="term" value="C:efflux pump complex"/>
    <property type="evidence" value="ECO:0007669"/>
    <property type="project" value="TreeGrafter"/>
</dbReference>
<comment type="caution">
    <text evidence="8">The sequence shown here is derived from an EMBL/GenBank/DDBJ whole genome shotgun (WGS) entry which is preliminary data.</text>
</comment>
<comment type="similarity">
    <text evidence="2">Belongs to the membrane fusion protein (MFP) (TC 8.A.1) family.</text>
</comment>
<evidence type="ECO:0000256" key="1">
    <source>
        <dbReference type="ARBA" id="ARBA00004196"/>
    </source>
</evidence>
<dbReference type="Pfam" id="PF25954">
    <property type="entry name" value="Beta-barrel_RND_2"/>
    <property type="match status" value="1"/>
</dbReference>
<name>A0A432VVQ3_9GAMM</name>
<gene>
    <name evidence="8" type="ORF">CWE06_05055</name>
</gene>
<evidence type="ECO:0000256" key="3">
    <source>
        <dbReference type="ARBA" id="ARBA00022448"/>
    </source>
</evidence>
<dbReference type="EMBL" id="PIPI01000002">
    <property type="protein sequence ID" value="RUO20677.1"/>
    <property type="molecule type" value="Genomic_DNA"/>
</dbReference>